<dbReference type="InterPro" id="IPR023404">
    <property type="entry name" value="rSAM_horseshoe"/>
</dbReference>
<evidence type="ECO:0000256" key="3">
    <source>
        <dbReference type="RuleBase" id="RU364116"/>
    </source>
</evidence>
<feature type="domain" description="Radical SAM core" evidence="4">
    <location>
        <begin position="1"/>
        <end position="230"/>
    </location>
</feature>
<organism evidence="5 6">
    <name type="scientific">Clostridium disporicum</name>
    <dbReference type="NCBI Taxonomy" id="84024"/>
    <lineage>
        <taxon>Bacteria</taxon>
        <taxon>Bacillati</taxon>
        <taxon>Bacillota</taxon>
        <taxon>Clostridia</taxon>
        <taxon>Eubacteriales</taxon>
        <taxon>Clostridiaceae</taxon>
        <taxon>Clostridium</taxon>
    </lineage>
</organism>
<dbReference type="RefSeq" id="WP_042396418.1">
    <property type="nucleotide sequence ID" value="NZ_CYYT01000011.1"/>
</dbReference>
<dbReference type="SUPFAM" id="SSF102114">
    <property type="entry name" value="Radical SAM enzymes"/>
    <property type="match status" value="1"/>
</dbReference>
<keyword evidence="3" id="KW-0408">Iron</keyword>
<evidence type="ECO:0000313" key="6">
    <source>
        <dbReference type="Proteomes" id="UP000095558"/>
    </source>
</evidence>
<dbReference type="InterPro" id="IPR010723">
    <property type="entry name" value="HemN_C"/>
</dbReference>
<evidence type="ECO:0000256" key="2">
    <source>
        <dbReference type="ARBA" id="ARBA00017228"/>
    </source>
</evidence>
<protein>
    <recommendedName>
        <fullName evidence="2 3">Heme chaperone HemW</fullName>
    </recommendedName>
</protein>
<dbReference type="GO" id="GO:0005737">
    <property type="term" value="C:cytoplasm"/>
    <property type="evidence" value="ECO:0007669"/>
    <property type="project" value="UniProtKB-SubCell"/>
</dbReference>
<dbReference type="SFLD" id="SFLDG01082">
    <property type="entry name" value="B12-binding_domain_containing"/>
    <property type="match status" value="1"/>
</dbReference>
<evidence type="ECO:0000256" key="1">
    <source>
        <dbReference type="ARBA" id="ARBA00006100"/>
    </source>
</evidence>
<dbReference type="SFLD" id="SFLDF00562">
    <property type="entry name" value="HemN-like__clustered_with_heat"/>
    <property type="match status" value="1"/>
</dbReference>
<dbReference type="PANTHER" id="PTHR13932:SF5">
    <property type="entry name" value="RADICAL S-ADENOSYL METHIONINE DOMAIN-CONTAINING PROTEIN 1, MITOCHONDRIAL"/>
    <property type="match status" value="1"/>
</dbReference>
<dbReference type="InterPro" id="IPR004559">
    <property type="entry name" value="HemW-like"/>
</dbReference>
<comment type="similarity">
    <text evidence="1">Belongs to the anaerobic coproporphyrinogen-III oxidase family. HemW subfamily.</text>
</comment>
<dbReference type="Proteomes" id="UP000095558">
    <property type="component" value="Unassembled WGS sequence"/>
</dbReference>
<reference evidence="5 6" key="1">
    <citation type="submission" date="2015-09" db="EMBL/GenBank/DDBJ databases">
        <authorList>
            <consortium name="Pathogen Informatics"/>
        </authorList>
    </citation>
    <scope>NUCLEOTIDE SEQUENCE [LARGE SCALE GENOMIC DNA]</scope>
    <source>
        <strain evidence="5 6">2789STDY5834855</strain>
    </source>
</reference>
<dbReference type="InterPro" id="IPR058240">
    <property type="entry name" value="rSAM_sf"/>
</dbReference>
<dbReference type="EMBL" id="CYZV01000009">
    <property type="protein sequence ID" value="CUN94428.1"/>
    <property type="molecule type" value="Genomic_DNA"/>
</dbReference>
<keyword evidence="3" id="KW-0349">Heme</keyword>
<dbReference type="SFLD" id="SFLDF00288">
    <property type="entry name" value="HemN-like__clustered_with_nucl"/>
    <property type="match status" value="1"/>
</dbReference>
<keyword evidence="3" id="KW-0479">Metal-binding</keyword>
<keyword evidence="3" id="KW-0963">Cytoplasm</keyword>
<keyword evidence="3" id="KW-0949">S-adenosyl-L-methionine</keyword>
<dbReference type="Pfam" id="PF04055">
    <property type="entry name" value="Radical_SAM"/>
    <property type="match status" value="1"/>
</dbReference>
<evidence type="ECO:0000259" key="4">
    <source>
        <dbReference type="PROSITE" id="PS51918"/>
    </source>
</evidence>
<proteinExistence type="inferred from homology"/>
<dbReference type="Gene3D" id="3.80.30.20">
    <property type="entry name" value="tm_1862 like domain"/>
    <property type="match status" value="1"/>
</dbReference>
<dbReference type="CDD" id="cd01335">
    <property type="entry name" value="Radical_SAM"/>
    <property type="match status" value="1"/>
</dbReference>
<dbReference type="OrthoDB" id="9808022at2"/>
<name>A0A174B493_9CLOT</name>
<dbReference type="GO" id="GO:0046872">
    <property type="term" value="F:metal ion binding"/>
    <property type="evidence" value="ECO:0007669"/>
    <property type="project" value="UniProtKB-UniRule"/>
</dbReference>
<accession>A0A174B493</accession>
<dbReference type="InterPro" id="IPR006638">
    <property type="entry name" value="Elp3/MiaA/NifB-like_rSAM"/>
</dbReference>
<dbReference type="AlphaFoldDB" id="A0A174B493"/>
<evidence type="ECO:0000313" key="5">
    <source>
        <dbReference type="EMBL" id="CUN94428.1"/>
    </source>
</evidence>
<comment type="function">
    <text evidence="3">Probably acts as a heme chaperone, transferring heme to an unknown acceptor. Binds one molecule of heme per monomer, possibly covalently. Binds 1 [4Fe-4S] cluster. The cluster is coordinated with 3 cysteines and an exchangeable S-adenosyl-L-methionine.</text>
</comment>
<dbReference type="GO" id="GO:0051539">
    <property type="term" value="F:4 iron, 4 sulfur cluster binding"/>
    <property type="evidence" value="ECO:0007669"/>
    <property type="project" value="UniProtKB-UniRule"/>
</dbReference>
<dbReference type="SFLD" id="SFLDS00029">
    <property type="entry name" value="Radical_SAM"/>
    <property type="match status" value="1"/>
</dbReference>
<dbReference type="SMART" id="SM00729">
    <property type="entry name" value="Elp3"/>
    <property type="match status" value="1"/>
</dbReference>
<dbReference type="PROSITE" id="PS51918">
    <property type="entry name" value="RADICAL_SAM"/>
    <property type="match status" value="1"/>
</dbReference>
<keyword evidence="3" id="KW-0143">Chaperone</keyword>
<dbReference type="InterPro" id="IPR034505">
    <property type="entry name" value="Coproporphyrinogen-III_oxidase"/>
</dbReference>
<dbReference type="Pfam" id="PF06969">
    <property type="entry name" value="HemN_C"/>
    <property type="match status" value="1"/>
</dbReference>
<dbReference type="GO" id="GO:0006779">
    <property type="term" value="P:porphyrin-containing compound biosynthetic process"/>
    <property type="evidence" value="ECO:0007669"/>
    <property type="project" value="InterPro"/>
</dbReference>
<dbReference type="InterPro" id="IPR007197">
    <property type="entry name" value="rSAM"/>
</dbReference>
<dbReference type="GO" id="GO:0004109">
    <property type="term" value="F:coproporphyrinogen oxidase activity"/>
    <property type="evidence" value="ECO:0007669"/>
    <property type="project" value="InterPro"/>
</dbReference>
<sequence>MKEISLYVHIPFCKQRCFYCDFPTFAGKEQYREEYVNALIKEIDEKCSDYVIKTIFIGGGTPSHLETEELKKLLKAINKLKFKDNIEYSMECNPGTLSKEKLLVMKENGVNRISFGLQSCNDKLLKQIGRIHTFSEFLENYNLAREIGFNNINVDLMYGLPNLTIELWKDTLNQICKLKPEHISAYSLIIEEGTAFYKMYENNKLNLPAEDEERIMDKLTKNILKENGYHQYEISNYALNGMECEHNKVYWSLEDYIGVGCASSSYINGIRKVNESSISKYIKKIKQNENVVVEEHINSIEDEIEEFIFMGLRMLKGIDLVKFKKKFGANIGSIYSKAIEKNIKDGLLILNNNNMFLTTKGIEVSNYVMSDFILDK</sequence>
<dbReference type="GeneID" id="83011314"/>
<dbReference type="SFLD" id="SFLDG01065">
    <property type="entry name" value="anaerobic_coproporphyrinogen-I"/>
    <property type="match status" value="1"/>
</dbReference>
<keyword evidence="3" id="KW-0411">Iron-sulfur</keyword>
<gene>
    <name evidence="5" type="primary">hemZ_1</name>
    <name evidence="5" type="ORF">ERS852470_01075</name>
</gene>
<keyword evidence="3" id="KW-0004">4Fe-4S</keyword>
<dbReference type="PANTHER" id="PTHR13932">
    <property type="entry name" value="COPROPORPHYRINIGEN III OXIDASE"/>
    <property type="match status" value="1"/>
</dbReference>
<dbReference type="NCBIfam" id="TIGR00539">
    <property type="entry name" value="hemN_rel"/>
    <property type="match status" value="1"/>
</dbReference>
<keyword evidence="5" id="KW-0560">Oxidoreductase</keyword>
<comment type="subcellular location">
    <subcellularLocation>
        <location evidence="3">Cytoplasm</location>
    </subcellularLocation>
</comment>